<dbReference type="PROSITE" id="PS01126">
    <property type="entry name" value="EF_TS_1"/>
    <property type="match status" value="1"/>
</dbReference>
<comment type="similarity">
    <text evidence="1 6">Belongs to the EF-Ts family.</text>
</comment>
<dbReference type="InterPro" id="IPR018101">
    <property type="entry name" value="Transl_elong_Ts_CS"/>
</dbReference>
<evidence type="ECO:0000256" key="2">
    <source>
        <dbReference type="ARBA" id="ARBA00016956"/>
    </source>
</evidence>
<proteinExistence type="inferred from homology"/>
<dbReference type="OrthoDB" id="9808348at2"/>
<keyword evidence="4 6" id="KW-0251">Elongation factor</keyword>
<dbReference type="Gene3D" id="1.10.286.20">
    <property type="match status" value="1"/>
</dbReference>
<accession>A0A5C0UKZ1</accession>
<evidence type="ECO:0000256" key="6">
    <source>
        <dbReference type="HAMAP-Rule" id="MF_00050"/>
    </source>
</evidence>
<evidence type="ECO:0000256" key="4">
    <source>
        <dbReference type="ARBA" id="ARBA00022768"/>
    </source>
</evidence>
<dbReference type="InterPro" id="IPR009060">
    <property type="entry name" value="UBA-like_sf"/>
</dbReference>
<dbReference type="Gene3D" id="3.30.479.20">
    <property type="entry name" value="Elongation factor Ts, dimerisation domain"/>
    <property type="match status" value="2"/>
</dbReference>
<dbReference type="InterPro" id="IPR014039">
    <property type="entry name" value="Transl_elong_EFTs/EF1B_dimer"/>
</dbReference>
<evidence type="ECO:0000259" key="7">
    <source>
        <dbReference type="Pfam" id="PF00889"/>
    </source>
</evidence>
<dbReference type="SUPFAM" id="SSF54713">
    <property type="entry name" value="Elongation factor Ts (EF-Ts), dimerisation domain"/>
    <property type="match status" value="2"/>
</dbReference>
<dbReference type="PANTHER" id="PTHR11741:SF0">
    <property type="entry name" value="ELONGATION FACTOR TS, MITOCHONDRIAL"/>
    <property type="match status" value="1"/>
</dbReference>
<gene>
    <name evidence="6 8" type="primary">tsf</name>
    <name evidence="8" type="ORF">FZC37_01040</name>
</gene>
<keyword evidence="9" id="KW-1185">Reference proteome</keyword>
<feature type="region of interest" description="Involved in Mg(2+) ion dislocation from EF-Tu" evidence="6">
    <location>
        <begin position="80"/>
        <end position="83"/>
    </location>
</feature>
<dbReference type="NCBIfam" id="TIGR00116">
    <property type="entry name" value="tsf"/>
    <property type="match status" value="1"/>
</dbReference>
<protein>
    <recommendedName>
        <fullName evidence="2 6">Elongation factor Ts</fullName>
        <shortName evidence="6">EF-Ts</shortName>
    </recommendedName>
</protein>
<dbReference type="GO" id="GO:0005737">
    <property type="term" value="C:cytoplasm"/>
    <property type="evidence" value="ECO:0007669"/>
    <property type="project" value="UniProtKB-SubCell"/>
</dbReference>
<evidence type="ECO:0000256" key="5">
    <source>
        <dbReference type="ARBA" id="ARBA00022917"/>
    </source>
</evidence>
<dbReference type="RefSeq" id="WP_148951885.1">
    <property type="nucleotide sequence ID" value="NZ_CP043312.1"/>
</dbReference>
<dbReference type="SUPFAM" id="SSF46934">
    <property type="entry name" value="UBA-like"/>
    <property type="match status" value="1"/>
</dbReference>
<dbReference type="GO" id="GO:0003746">
    <property type="term" value="F:translation elongation factor activity"/>
    <property type="evidence" value="ECO:0007669"/>
    <property type="project" value="UniProtKB-UniRule"/>
</dbReference>
<evidence type="ECO:0000313" key="8">
    <source>
        <dbReference type="EMBL" id="QEK39524.1"/>
    </source>
</evidence>
<sequence>MADPKLIKQLRELTGAGILECKEALEKNNWEVQGSVQWLRKRGTIKATKKLSRVSNDGVISLAENIENKSVLLLEIKTETDFVARNDKFHNLASKVSQSLLNWDEKSNVEEHKVTQDLSVKDILIEGIATIGEKIALGKIRKFQAMENEIIGIYLHNSVGKGLAKIGAMVKIKSQSTNIDILKELANKLSVHIAANSPLCISPEHIPTEILEKERSIFLEQDFGNKPANIIDKIIENKVNEFKNSISLLKQGYVFEQKKTVEDILEETSKVLGTKIAVLDFVRLAVGE</sequence>
<dbReference type="Gene3D" id="1.10.8.10">
    <property type="entry name" value="DNA helicase RuvA subunit, C-terminal domain"/>
    <property type="match status" value="1"/>
</dbReference>
<dbReference type="InterPro" id="IPR036402">
    <property type="entry name" value="EF-Ts_dimer_sf"/>
</dbReference>
<evidence type="ECO:0000256" key="1">
    <source>
        <dbReference type="ARBA" id="ARBA00005532"/>
    </source>
</evidence>
<dbReference type="FunFam" id="1.10.8.10:FF:000001">
    <property type="entry name" value="Elongation factor Ts"/>
    <property type="match status" value="1"/>
</dbReference>
<keyword evidence="3 6" id="KW-0963">Cytoplasm</keyword>
<dbReference type="KEGG" id="snay:FZC37_01040"/>
<dbReference type="PANTHER" id="PTHR11741">
    <property type="entry name" value="ELONGATION FACTOR TS"/>
    <property type="match status" value="1"/>
</dbReference>
<keyword evidence="5 6" id="KW-0648">Protein biosynthesis</keyword>
<dbReference type="HAMAP" id="MF_00050">
    <property type="entry name" value="EF_Ts"/>
    <property type="match status" value="1"/>
</dbReference>
<dbReference type="AlphaFoldDB" id="A0A5C0UKZ1"/>
<name>A0A5C0UKZ1_9RICK</name>
<dbReference type="Pfam" id="PF00889">
    <property type="entry name" value="EF_TS"/>
    <property type="match status" value="1"/>
</dbReference>
<comment type="subcellular location">
    <subcellularLocation>
        <location evidence="6">Cytoplasm</location>
    </subcellularLocation>
</comment>
<organism evidence="8 9">
    <name type="scientific">Candidatus Sneabacter namystus</name>
    <dbReference type="NCBI Taxonomy" id="2601646"/>
    <lineage>
        <taxon>Bacteria</taxon>
        <taxon>Pseudomonadati</taxon>
        <taxon>Pseudomonadota</taxon>
        <taxon>Alphaproteobacteria</taxon>
        <taxon>Rickettsiales</taxon>
        <taxon>Rickettsiaceae</taxon>
        <taxon>Rickettsieae</taxon>
        <taxon>Candidatus Sneabacter</taxon>
    </lineage>
</organism>
<dbReference type="EMBL" id="CP043312">
    <property type="protein sequence ID" value="QEK39524.1"/>
    <property type="molecule type" value="Genomic_DNA"/>
</dbReference>
<dbReference type="Proteomes" id="UP000323844">
    <property type="component" value="Chromosome"/>
</dbReference>
<evidence type="ECO:0000313" key="9">
    <source>
        <dbReference type="Proteomes" id="UP000323844"/>
    </source>
</evidence>
<reference evidence="8 9" key="1">
    <citation type="submission" date="2019-08" db="EMBL/GenBank/DDBJ databases">
        <title>Highly reduced genomes of protist endosymbionts show evolutionary convergence.</title>
        <authorList>
            <person name="George E."/>
            <person name="Husnik F."/>
            <person name="Tashyreva D."/>
            <person name="Prokopchuk G."/>
            <person name="Horak A."/>
            <person name="Kwong W.K."/>
            <person name="Lukes J."/>
            <person name="Keeling P.J."/>
        </authorList>
    </citation>
    <scope>NUCLEOTIDE SEQUENCE [LARGE SCALE GENOMIC DNA]</scope>
    <source>
        <strain evidence="8">1621</strain>
    </source>
</reference>
<feature type="domain" description="Translation elongation factor EFTs/EF1B dimerisation" evidence="7">
    <location>
        <begin position="72"/>
        <end position="288"/>
    </location>
</feature>
<dbReference type="CDD" id="cd14275">
    <property type="entry name" value="UBA_EF-Ts"/>
    <property type="match status" value="1"/>
</dbReference>
<evidence type="ECO:0000256" key="3">
    <source>
        <dbReference type="ARBA" id="ARBA00022490"/>
    </source>
</evidence>
<comment type="function">
    <text evidence="6">Associates with the EF-Tu.GDP complex and induces the exchange of GDP to GTP. It remains bound to the aminoacyl-tRNA.EF-Tu.GTP complex up to the GTP hydrolysis stage on the ribosome.</text>
</comment>
<dbReference type="InterPro" id="IPR001816">
    <property type="entry name" value="Transl_elong_EFTs/EF1B"/>
</dbReference>